<dbReference type="NCBIfam" id="TIGR04183">
    <property type="entry name" value="Por_Secre_tail"/>
    <property type="match status" value="1"/>
</dbReference>
<dbReference type="RefSeq" id="WP_160111194.1">
    <property type="nucleotide sequence ID" value="NZ_FNVR01000002.1"/>
</dbReference>
<sequence length="427" mass="46865">MLSIFKYLQKVSFTILFLLGIHLQSLAQCAECGSPRTYIDSNTSLKNSPPNATLGASYWSGSGNFLSGQIAKFDRNLNFTWEASDFTLGGIILTNGADLTLDRPNNGDNPAFTISGQCISIGSGSILNLIYITSLSNFTICIEEGGKLILDSRNGGRNTFTFDAVEINLQGPNAAIEFGDAEINIVGEDGLEINGWTGTEVCENGNAPESNGSGNITWTNETANICDLLNLRVLPIQWAAFSARYEAQIRLSNLTWSTTSEWENSHFEVQRSVNDVRSWETIASVKGAGYSDQPVDYAFQDLKLPIAGGNIFYRIRQVDLNGNATFSDTEAIRVEPIPGTTYWSVYPNPTTGDTINLEQLVTARKNDTKVLVRVISSSGQVDMIEGYAATQLSPLLSDVMKRKNPGLYTLEISWDDSVEYHKIILKR</sequence>
<keyword evidence="1" id="KW-0732">Signal</keyword>
<dbReference type="OrthoDB" id="1443240at2"/>
<dbReference type="STRING" id="1120964.GCA_001313265_00907"/>
<organism evidence="2 3">
    <name type="scientific">Algoriphagus boritolerans DSM 17298 = JCM 18970</name>
    <dbReference type="NCBI Taxonomy" id="1120964"/>
    <lineage>
        <taxon>Bacteria</taxon>
        <taxon>Pseudomonadati</taxon>
        <taxon>Bacteroidota</taxon>
        <taxon>Cytophagia</taxon>
        <taxon>Cytophagales</taxon>
        <taxon>Cyclobacteriaceae</taxon>
        <taxon>Algoriphagus</taxon>
    </lineage>
</organism>
<feature type="signal peptide" evidence="1">
    <location>
        <begin position="1"/>
        <end position="27"/>
    </location>
</feature>
<name>A0A1H5SR27_9BACT</name>
<evidence type="ECO:0000313" key="2">
    <source>
        <dbReference type="EMBL" id="SEF52864.1"/>
    </source>
</evidence>
<proteinExistence type="predicted"/>
<dbReference type="InterPro" id="IPR026444">
    <property type="entry name" value="Secre_tail"/>
</dbReference>
<dbReference type="InterPro" id="IPR013783">
    <property type="entry name" value="Ig-like_fold"/>
</dbReference>
<evidence type="ECO:0000256" key="1">
    <source>
        <dbReference type="SAM" id="SignalP"/>
    </source>
</evidence>
<gene>
    <name evidence="2" type="ORF">SAMN03080598_00463</name>
</gene>
<dbReference type="AlphaFoldDB" id="A0A1H5SR27"/>
<protein>
    <submittedName>
        <fullName evidence="2">Por secretion system C-terminal sorting domain-containing protein</fullName>
    </submittedName>
</protein>
<accession>A0A1H5SR27</accession>
<dbReference type="Proteomes" id="UP000236736">
    <property type="component" value="Unassembled WGS sequence"/>
</dbReference>
<keyword evidence="3" id="KW-1185">Reference proteome</keyword>
<dbReference type="EMBL" id="FNVR01000002">
    <property type="protein sequence ID" value="SEF52864.1"/>
    <property type="molecule type" value="Genomic_DNA"/>
</dbReference>
<feature type="chain" id="PRO_5009284231" evidence="1">
    <location>
        <begin position="28"/>
        <end position="427"/>
    </location>
</feature>
<evidence type="ECO:0000313" key="3">
    <source>
        <dbReference type="Proteomes" id="UP000236736"/>
    </source>
</evidence>
<reference evidence="3" key="1">
    <citation type="submission" date="2016-10" db="EMBL/GenBank/DDBJ databases">
        <authorList>
            <person name="Varghese N."/>
            <person name="Submissions S."/>
        </authorList>
    </citation>
    <scope>NUCLEOTIDE SEQUENCE [LARGE SCALE GENOMIC DNA]</scope>
    <source>
        <strain evidence="3">DSM 17298</strain>
    </source>
</reference>
<dbReference type="Gene3D" id="2.60.40.10">
    <property type="entry name" value="Immunoglobulins"/>
    <property type="match status" value="1"/>
</dbReference>